<keyword evidence="2 4" id="KW-0863">Zinc-finger</keyword>
<sequence length="667" mass="74294">MSRFDVKNFVSPPDPELICGICMNVLDDPKETPCRHVFCRVCITTALDTKHKCPMCRSRCKNRDLKPVLPLVQNLLNKLPMRCVNYRKGEPSTSCKQTIKKEFYFDHINKCDFGYVSCHNAGCTAHFFRKDRHAHKKSCDYRTVTCTKGCSTQYRWKDRSSHNCLKALRKVVKELEREKQELLKKVAQLTAACKHKPDAASGEGSANRPQGNTFGTGWSALIDLTATTGNEATQSATSQEEDNALPSRRVAPAAQEWEDRRRQGAWGMFGFGSATGAASSSARHDVDGATGSSIQGQGNVYNSYGPPVVDIYEEDLQVNYAQNGAGSEDNRSAEQQTQNRDERHEQAPPIINVASSAYDDDDQEEPDYDPADDADYPYLDDDHYYEEEYGNYDIDDRWAFPSPSYPSPWSNDEEDHDRDEALRSYSSPNDDDDDDDDESYSTEQGDHNVSSSLNNINSIQPEPSLANDDNLSRGVFSGEAVLEENVTDHGNYFGSNPVLDEEGLEEPESRVAGPSNASFSLHLGQRRTREQEEEDDDRADHRKRRRTSGAQNSSFVGDATVTATSENGFVELEGSERPWSPHIPWTYPLDTASTTTSTSTTTTTSETASDGDRRRSARLQGITPSPSTIPNVAVPLSTAQLLDRYAGSDDEEDDDDSDDPSWESDED</sequence>
<keyword evidence="1 4" id="KW-0479">Metal-binding</keyword>
<dbReference type="InterPro" id="IPR017907">
    <property type="entry name" value="Znf_RING_CS"/>
</dbReference>
<dbReference type="AlphaFoldDB" id="A0AAV4I265"/>
<feature type="region of interest" description="Disordered" evidence="6">
    <location>
        <begin position="230"/>
        <end position="259"/>
    </location>
</feature>
<feature type="region of interest" description="Disordered" evidence="6">
    <location>
        <begin position="486"/>
        <end position="667"/>
    </location>
</feature>
<dbReference type="InterPro" id="IPR001293">
    <property type="entry name" value="Znf_TRAF"/>
</dbReference>
<evidence type="ECO:0000256" key="5">
    <source>
        <dbReference type="SAM" id="Coils"/>
    </source>
</evidence>
<feature type="coiled-coil region" evidence="5">
    <location>
        <begin position="165"/>
        <end position="192"/>
    </location>
</feature>
<dbReference type="Gene3D" id="3.30.40.10">
    <property type="entry name" value="Zinc/RING finger domain, C3HC4 (zinc finger)"/>
    <property type="match status" value="2"/>
</dbReference>
<evidence type="ECO:0000256" key="4">
    <source>
        <dbReference type="PROSITE-ProRule" id="PRU00207"/>
    </source>
</evidence>
<protein>
    <submittedName>
        <fullName evidence="9">E3 ubiquitin-protein ligase NRDP1</fullName>
    </submittedName>
</protein>
<accession>A0AAV4I265</accession>
<evidence type="ECO:0000256" key="2">
    <source>
        <dbReference type="ARBA" id="ARBA00022771"/>
    </source>
</evidence>
<dbReference type="PROSITE" id="PS50145">
    <property type="entry name" value="ZF_TRAF"/>
    <property type="match status" value="1"/>
</dbReference>
<dbReference type="EMBL" id="BMAT01013039">
    <property type="protein sequence ID" value="GFS04619.1"/>
    <property type="molecule type" value="Genomic_DNA"/>
</dbReference>
<keyword evidence="5" id="KW-0175">Coiled coil</keyword>
<dbReference type="PROSITE" id="PS50089">
    <property type="entry name" value="ZF_RING_2"/>
    <property type="match status" value="1"/>
</dbReference>
<dbReference type="PANTHER" id="PTHR10131">
    <property type="entry name" value="TNF RECEPTOR ASSOCIATED FACTOR"/>
    <property type="match status" value="1"/>
</dbReference>
<comment type="caution">
    <text evidence="9">The sequence shown here is derived from an EMBL/GenBank/DDBJ whole genome shotgun (WGS) entry which is preliminary data.</text>
</comment>
<feature type="compositionally biased region" description="Acidic residues" evidence="6">
    <location>
        <begin position="429"/>
        <end position="440"/>
    </location>
</feature>
<feature type="compositionally biased region" description="Low complexity" evidence="6">
    <location>
        <begin position="448"/>
        <end position="459"/>
    </location>
</feature>
<dbReference type="PROSITE" id="PS00518">
    <property type="entry name" value="ZF_RING_1"/>
    <property type="match status" value="1"/>
</dbReference>
<keyword evidence="3 4" id="KW-0862">Zinc</keyword>
<evidence type="ECO:0000259" key="7">
    <source>
        <dbReference type="PROSITE" id="PS50089"/>
    </source>
</evidence>
<feature type="region of interest" description="Disordered" evidence="6">
    <location>
        <begin position="323"/>
        <end position="379"/>
    </location>
</feature>
<dbReference type="Proteomes" id="UP000762676">
    <property type="component" value="Unassembled WGS sequence"/>
</dbReference>
<proteinExistence type="predicted"/>
<feature type="region of interest" description="Disordered" evidence="6">
    <location>
        <begin position="275"/>
        <end position="301"/>
    </location>
</feature>
<dbReference type="Pfam" id="PF13923">
    <property type="entry name" value="zf-C3HC4_2"/>
    <property type="match status" value="1"/>
</dbReference>
<dbReference type="GO" id="GO:0008270">
    <property type="term" value="F:zinc ion binding"/>
    <property type="evidence" value="ECO:0007669"/>
    <property type="project" value="UniProtKB-KW"/>
</dbReference>
<dbReference type="SMART" id="SM00184">
    <property type="entry name" value="RING"/>
    <property type="match status" value="1"/>
</dbReference>
<evidence type="ECO:0000256" key="3">
    <source>
        <dbReference type="ARBA" id="ARBA00022833"/>
    </source>
</evidence>
<dbReference type="InterPro" id="IPR001841">
    <property type="entry name" value="Znf_RING"/>
</dbReference>
<feature type="compositionally biased region" description="Acidic residues" evidence="6">
    <location>
        <begin position="358"/>
        <end position="379"/>
    </location>
</feature>
<feature type="compositionally biased region" description="Polar residues" evidence="6">
    <location>
        <begin position="290"/>
        <end position="301"/>
    </location>
</feature>
<evidence type="ECO:0000259" key="8">
    <source>
        <dbReference type="PROSITE" id="PS50145"/>
    </source>
</evidence>
<feature type="zinc finger region" description="TRAF-type" evidence="4">
    <location>
        <begin position="107"/>
        <end position="153"/>
    </location>
</feature>
<dbReference type="PANTHER" id="PTHR10131:SF157">
    <property type="entry name" value="RECEPTOR-ASSOCIATED FACTOR, PUTATIVE-RELATED"/>
    <property type="match status" value="1"/>
</dbReference>
<dbReference type="SUPFAM" id="SSF57850">
    <property type="entry name" value="RING/U-box"/>
    <property type="match status" value="1"/>
</dbReference>
<evidence type="ECO:0000313" key="9">
    <source>
        <dbReference type="EMBL" id="GFS04619.1"/>
    </source>
</evidence>
<feature type="domain" description="RING-type" evidence="7">
    <location>
        <begin position="19"/>
        <end position="57"/>
    </location>
</feature>
<name>A0AAV4I265_9GAST</name>
<evidence type="ECO:0000313" key="10">
    <source>
        <dbReference type="Proteomes" id="UP000762676"/>
    </source>
</evidence>
<feature type="region of interest" description="Disordered" evidence="6">
    <location>
        <begin position="402"/>
        <end position="472"/>
    </location>
</feature>
<feature type="compositionally biased region" description="Polar residues" evidence="6">
    <location>
        <begin position="548"/>
        <end position="567"/>
    </location>
</feature>
<evidence type="ECO:0000256" key="6">
    <source>
        <dbReference type="SAM" id="MobiDB-lite"/>
    </source>
</evidence>
<reference evidence="9 10" key="1">
    <citation type="journal article" date="2021" name="Elife">
        <title>Chloroplast acquisition without the gene transfer in kleptoplastic sea slugs, Plakobranchus ocellatus.</title>
        <authorList>
            <person name="Maeda T."/>
            <person name="Takahashi S."/>
            <person name="Yoshida T."/>
            <person name="Shimamura S."/>
            <person name="Takaki Y."/>
            <person name="Nagai Y."/>
            <person name="Toyoda A."/>
            <person name="Suzuki Y."/>
            <person name="Arimoto A."/>
            <person name="Ishii H."/>
            <person name="Satoh N."/>
            <person name="Nishiyama T."/>
            <person name="Hasebe M."/>
            <person name="Maruyama T."/>
            <person name="Minagawa J."/>
            <person name="Obokata J."/>
            <person name="Shigenobu S."/>
        </authorList>
    </citation>
    <scope>NUCLEOTIDE SEQUENCE [LARGE SCALE GENOMIC DNA]</scope>
</reference>
<keyword evidence="10" id="KW-1185">Reference proteome</keyword>
<dbReference type="SUPFAM" id="SSF49599">
    <property type="entry name" value="TRAF domain-like"/>
    <property type="match status" value="1"/>
</dbReference>
<feature type="domain" description="TRAF-type" evidence="8">
    <location>
        <begin position="107"/>
        <end position="153"/>
    </location>
</feature>
<gene>
    <name evidence="9" type="ORF">ElyMa_006500300</name>
</gene>
<evidence type="ECO:0000256" key="1">
    <source>
        <dbReference type="ARBA" id="ARBA00022723"/>
    </source>
</evidence>
<feature type="compositionally biased region" description="Acidic residues" evidence="6">
    <location>
        <begin position="648"/>
        <end position="667"/>
    </location>
</feature>
<dbReference type="InterPro" id="IPR013083">
    <property type="entry name" value="Znf_RING/FYVE/PHD"/>
</dbReference>
<organism evidence="9 10">
    <name type="scientific">Elysia marginata</name>
    <dbReference type="NCBI Taxonomy" id="1093978"/>
    <lineage>
        <taxon>Eukaryota</taxon>
        <taxon>Metazoa</taxon>
        <taxon>Spiralia</taxon>
        <taxon>Lophotrochozoa</taxon>
        <taxon>Mollusca</taxon>
        <taxon>Gastropoda</taxon>
        <taxon>Heterobranchia</taxon>
        <taxon>Euthyneura</taxon>
        <taxon>Panpulmonata</taxon>
        <taxon>Sacoglossa</taxon>
        <taxon>Placobranchoidea</taxon>
        <taxon>Plakobranchidae</taxon>
        <taxon>Elysia</taxon>
    </lineage>
</organism>
<dbReference type="GO" id="GO:0043122">
    <property type="term" value="P:regulation of canonical NF-kappaB signal transduction"/>
    <property type="evidence" value="ECO:0007669"/>
    <property type="project" value="TreeGrafter"/>
</dbReference>
<feature type="compositionally biased region" description="Low complexity" evidence="6">
    <location>
        <begin position="591"/>
        <end position="608"/>
    </location>
</feature>